<evidence type="ECO:0000256" key="2">
    <source>
        <dbReference type="SAM" id="SignalP"/>
    </source>
</evidence>
<evidence type="ECO:0000313" key="3">
    <source>
        <dbReference type="EMBL" id="KAK4236666.1"/>
    </source>
</evidence>
<comment type="function">
    <text evidence="1">Nucleoside permease that transports adenosine and guanosine.</text>
</comment>
<comment type="similarity">
    <text evidence="1">Belongs to the NUP family.</text>
</comment>
<dbReference type="EMBL" id="MU860179">
    <property type="protein sequence ID" value="KAK4236666.1"/>
    <property type="molecule type" value="Genomic_DNA"/>
</dbReference>
<name>A0AAN7C844_9PEZI</name>
<feature type="chain" id="PRO_5042915720" evidence="2">
    <location>
        <begin position="23"/>
        <end position="370"/>
    </location>
</feature>
<keyword evidence="4" id="KW-1185">Reference proteome</keyword>
<sequence length="370" mass="39935">MRPLAYVTAAVLALCYSGLVSAAPPPPPIPQAIFAPEAQIWYDNLPNSNLGDLLALNISVPGLSIGTICQVTTGESEINAAASITALALSPTFDLRKTYFLIAGIAGVNPKQATLGGVALARYAVQVALQHEFDAREMPEDFATGYVWYDTKGPYQYPTILYGTEVMEVNEALRGAAFDYAVQAKLADNEEAVAYRARYEPAGTDYAAAMKEPSVVKCDTATSDVYYSGTLLSEAFENVTRVWTNGTGVYCMTAQEDNATLEVLVRMAIRGIVDFARVLVMRTGSNFDRPPPNVTAYEHLLVLQQNGFPIAIDNIFRAGVEIVKGILADWDRVFDKGIKPTNYIGDIFGSLGGEPDFGPGSRTDGREGNT</sequence>
<proteinExistence type="inferred from homology"/>
<dbReference type="GO" id="GO:0009116">
    <property type="term" value="P:nucleoside metabolic process"/>
    <property type="evidence" value="ECO:0007669"/>
    <property type="project" value="InterPro"/>
</dbReference>
<accession>A0AAN7C844</accession>
<dbReference type="Proteomes" id="UP001303760">
    <property type="component" value="Unassembled WGS sequence"/>
</dbReference>
<evidence type="ECO:0000313" key="4">
    <source>
        <dbReference type="Proteomes" id="UP001303760"/>
    </source>
</evidence>
<dbReference type="GO" id="GO:0005783">
    <property type="term" value="C:endoplasmic reticulum"/>
    <property type="evidence" value="ECO:0007669"/>
    <property type="project" value="TreeGrafter"/>
</dbReference>
<dbReference type="Gene3D" id="3.40.50.1580">
    <property type="entry name" value="Nucleoside phosphorylase domain"/>
    <property type="match status" value="1"/>
</dbReference>
<keyword evidence="1" id="KW-0813">Transport</keyword>
<dbReference type="Pfam" id="PF06516">
    <property type="entry name" value="NUP"/>
    <property type="match status" value="1"/>
</dbReference>
<dbReference type="PANTHER" id="PTHR38643:SF1">
    <property type="entry name" value="PURINE NUCLEOSIDE PERMEASE C285.05-RELATED"/>
    <property type="match status" value="1"/>
</dbReference>
<reference evidence="3" key="1">
    <citation type="journal article" date="2023" name="Mol. Phylogenet. Evol.">
        <title>Genome-scale phylogeny and comparative genomics of the fungal order Sordariales.</title>
        <authorList>
            <person name="Hensen N."/>
            <person name="Bonometti L."/>
            <person name="Westerberg I."/>
            <person name="Brannstrom I.O."/>
            <person name="Guillou S."/>
            <person name="Cros-Aarteil S."/>
            <person name="Calhoun S."/>
            <person name="Haridas S."/>
            <person name="Kuo A."/>
            <person name="Mondo S."/>
            <person name="Pangilinan J."/>
            <person name="Riley R."/>
            <person name="LaButti K."/>
            <person name="Andreopoulos B."/>
            <person name="Lipzen A."/>
            <person name="Chen C."/>
            <person name="Yan M."/>
            <person name="Daum C."/>
            <person name="Ng V."/>
            <person name="Clum A."/>
            <person name="Steindorff A."/>
            <person name="Ohm R.A."/>
            <person name="Martin F."/>
            <person name="Silar P."/>
            <person name="Natvig D.O."/>
            <person name="Lalanne C."/>
            <person name="Gautier V."/>
            <person name="Ament-Velasquez S.L."/>
            <person name="Kruys A."/>
            <person name="Hutchinson M.I."/>
            <person name="Powell A.J."/>
            <person name="Barry K."/>
            <person name="Miller A.N."/>
            <person name="Grigoriev I.V."/>
            <person name="Debuchy R."/>
            <person name="Gladieux P."/>
            <person name="Hiltunen Thoren M."/>
            <person name="Johannesson H."/>
        </authorList>
    </citation>
    <scope>NUCLEOTIDE SEQUENCE</scope>
    <source>
        <strain evidence="3">CBS 532.94</strain>
    </source>
</reference>
<gene>
    <name evidence="3" type="ORF">C8A03DRAFT_45379</name>
</gene>
<feature type="signal peptide" evidence="2">
    <location>
        <begin position="1"/>
        <end position="22"/>
    </location>
</feature>
<dbReference type="GO" id="GO:0003824">
    <property type="term" value="F:catalytic activity"/>
    <property type="evidence" value="ECO:0007669"/>
    <property type="project" value="InterPro"/>
</dbReference>
<evidence type="ECO:0000256" key="1">
    <source>
        <dbReference type="PIRNR" id="PIRNR013171"/>
    </source>
</evidence>
<comment type="caution">
    <text evidence="3">The sequence shown here is derived from an EMBL/GenBank/DDBJ whole genome shotgun (WGS) entry which is preliminary data.</text>
</comment>
<dbReference type="InterPro" id="IPR035994">
    <property type="entry name" value="Nucleoside_phosphorylase_sf"/>
</dbReference>
<dbReference type="PANTHER" id="PTHR38643">
    <property type="entry name" value="PURINE NUCLEOSIDE PERMEASE C285.05-RELATED"/>
    <property type="match status" value="1"/>
</dbReference>
<dbReference type="PIRSF" id="PIRSF013171">
    <property type="entry name" value="Pur_nuclsid_perm"/>
    <property type="match status" value="1"/>
</dbReference>
<dbReference type="GO" id="GO:0055085">
    <property type="term" value="P:transmembrane transport"/>
    <property type="evidence" value="ECO:0007669"/>
    <property type="project" value="InterPro"/>
</dbReference>
<keyword evidence="2" id="KW-0732">Signal</keyword>
<organism evidence="3 4">
    <name type="scientific">Achaetomium macrosporum</name>
    <dbReference type="NCBI Taxonomy" id="79813"/>
    <lineage>
        <taxon>Eukaryota</taxon>
        <taxon>Fungi</taxon>
        <taxon>Dikarya</taxon>
        <taxon>Ascomycota</taxon>
        <taxon>Pezizomycotina</taxon>
        <taxon>Sordariomycetes</taxon>
        <taxon>Sordariomycetidae</taxon>
        <taxon>Sordariales</taxon>
        <taxon>Chaetomiaceae</taxon>
        <taxon>Achaetomium</taxon>
    </lineage>
</organism>
<reference evidence="3" key="2">
    <citation type="submission" date="2023-05" db="EMBL/GenBank/DDBJ databases">
        <authorList>
            <consortium name="Lawrence Berkeley National Laboratory"/>
            <person name="Steindorff A."/>
            <person name="Hensen N."/>
            <person name="Bonometti L."/>
            <person name="Westerberg I."/>
            <person name="Brannstrom I.O."/>
            <person name="Guillou S."/>
            <person name="Cros-Aarteil S."/>
            <person name="Calhoun S."/>
            <person name="Haridas S."/>
            <person name="Kuo A."/>
            <person name="Mondo S."/>
            <person name="Pangilinan J."/>
            <person name="Riley R."/>
            <person name="Labutti K."/>
            <person name="Andreopoulos B."/>
            <person name="Lipzen A."/>
            <person name="Chen C."/>
            <person name="Yanf M."/>
            <person name="Daum C."/>
            <person name="Ng V."/>
            <person name="Clum A."/>
            <person name="Ohm R."/>
            <person name="Martin F."/>
            <person name="Silar P."/>
            <person name="Natvig D."/>
            <person name="Lalanne C."/>
            <person name="Gautier V."/>
            <person name="Ament-Velasquez S.L."/>
            <person name="Kruys A."/>
            <person name="Hutchinson M.I."/>
            <person name="Powell A.J."/>
            <person name="Barry K."/>
            <person name="Miller A.N."/>
            <person name="Grigoriev I.V."/>
            <person name="Debuchy R."/>
            <person name="Gladieux P."/>
            <person name="Thoren M.H."/>
            <person name="Johannesson H."/>
        </authorList>
    </citation>
    <scope>NUCLEOTIDE SEQUENCE</scope>
    <source>
        <strain evidence="3">CBS 532.94</strain>
    </source>
</reference>
<protein>
    <submittedName>
        <fullName evidence="3">Purine nucleoside permease</fullName>
    </submittedName>
</protein>
<dbReference type="AlphaFoldDB" id="A0AAN7C844"/>
<dbReference type="InterPro" id="IPR009486">
    <property type="entry name" value="Pur_nuclsid_perm"/>
</dbReference>